<evidence type="ECO:0000256" key="5">
    <source>
        <dbReference type="ARBA" id="ARBA00022723"/>
    </source>
</evidence>
<feature type="binding site" evidence="11">
    <location>
        <position position="441"/>
    </location>
    <ligand>
        <name>Mg(2+)</name>
        <dbReference type="ChEBI" id="CHEBI:18420"/>
    </ligand>
</feature>
<keyword evidence="4 9" id="KW-0317">Glutathione biosynthesis</keyword>
<dbReference type="GO" id="GO:0004363">
    <property type="term" value="F:glutathione synthase activity"/>
    <property type="evidence" value="ECO:0007669"/>
    <property type="project" value="UniProtKB-UniRule"/>
</dbReference>
<keyword evidence="3 9" id="KW-0436">Ligase</keyword>
<keyword evidence="8 9" id="KW-0460">Magnesium</keyword>
<evidence type="ECO:0000256" key="10">
    <source>
        <dbReference type="PIRSR" id="PIRSR001558-1"/>
    </source>
</evidence>
<dbReference type="HOGENOM" id="CLU_025152_2_1_1"/>
<evidence type="ECO:0000256" key="2">
    <source>
        <dbReference type="ARBA" id="ARBA00010385"/>
    </source>
</evidence>
<comment type="similarity">
    <text evidence="2 9">Belongs to the eukaryotic GSH synthase family.</text>
</comment>
<evidence type="ECO:0000256" key="1">
    <source>
        <dbReference type="ARBA" id="ARBA00004965"/>
    </source>
</evidence>
<dbReference type="InterPro" id="IPR005615">
    <property type="entry name" value="Glutathione_synthase"/>
</dbReference>
<dbReference type="InterPro" id="IPR004887">
    <property type="entry name" value="GSH_synth_subst-bd"/>
</dbReference>
<dbReference type="Proteomes" id="UP000019478">
    <property type="component" value="Unassembled WGS sequence"/>
</dbReference>
<dbReference type="SUPFAM" id="SSF52440">
    <property type="entry name" value="PreATP-grasp domain"/>
    <property type="match status" value="1"/>
</dbReference>
<dbReference type="Pfam" id="PF03917">
    <property type="entry name" value="GSH_synth_ATP"/>
    <property type="match status" value="1"/>
</dbReference>
<feature type="binding site" evidence="10">
    <location>
        <position position="531"/>
    </location>
    <ligand>
        <name>ATP</name>
        <dbReference type="ChEBI" id="CHEBI:30616"/>
    </ligand>
</feature>
<keyword evidence="5 9" id="KW-0479">Metal-binding</keyword>
<dbReference type="EMBL" id="AMGY01000001">
    <property type="protein sequence ID" value="EXJ93121.1"/>
    <property type="molecule type" value="Genomic_DNA"/>
</dbReference>
<dbReference type="Gene3D" id="3.40.50.1760">
    <property type="entry name" value="Glutathione synthase, substrate-binding domain superfamily, eukaryotic"/>
    <property type="match status" value="1"/>
</dbReference>
<dbReference type="GO" id="GO:0000287">
    <property type="term" value="F:magnesium ion binding"/>
    <property type="evidence" value="ECO:0007669"/>
    <property type="project" value="UniProtKB-UniRule"/>
</dbReference>
<dbReference type="Gene3D" id="1.10.1080.10">
    <property type="entry name" value="Glutathione Synthetase, Chain A, domain 3"/>
    <property type="match status" value="1"/>
</dbReference>
<dbReference type="SUPFAM" id="SSF56059">
    <property type="entry name" value="Glutathione synthetase ATP-binding domain-like"/>
    <property type="match status" value="1"/>
</dbReference>
<sequence length="556" mass="60582">MAYNIYSEYPPPLTADQEKYLVQTVKNWSIEHALAVRPSSAIVSEEANPNHVLATNAPVTLFPSPFPKSCFDQARSLQQVYNELYAAVASDEQWLEDVIKELIEVDDFLANLWKIHLSVKEEGYVQDLTLGLFRSDYMLHAPEDDEAAPPSLKQVEFNTISSSFGGLACLVAELHTSLATYPSPANSVAYPPHPLFGNSSSPDQPSAINSVGHPPTNAAVATLTAGLAAGHQAYGPSKSTPPLPTCVIFLVQDGERNVFDQLALSTFLYKEHKIPSFRLPTSQVLELTSIPSPDANPARPLIYTPPSSPSTQYEVTVVYFRAWYAPTEYAASTSWAARHHLERSAAIKCPSVLLQLSGSKKVQQVLTSRPPGPDHLKAFLPDHPTATLDNLRSTFAPQYSLSSPSSTTTSSSTSPEAEPEGIRLALSEALAANHVLKPQREGGGNNIYRTNIPPFLGSIPRSQWKQYILMELIRPPPAAKNTVLRSDGQVVRGNVVSELGIFGTCLWRNPLRSARPQILHNAEGGYLLRTKGKESDEGGVAAGFSSLDSLILYEES</sequence>
<evidence type="ECO:0000313" key="15">
    <source>
        <dbReference type="Proteomes" id="UP000019478"/>
    </source>
</evidence>
<evidence type="ECO:0000313" key="14">
    <source>
        <dbReference type="EMBL" id="EXJ93121.1"/>
    </source>
</evidence>
<evidence type="ECO:0000256" key="3">
    <source>
        <dbReference type="ARBA" id="ARBA00022598"/>
    </source>
</evidence>
<dbReference type="InterPro" id="IPR014049">
    <property type="entry name" value="Glutathione_synthase_N_euk"/>
</dbReference>
<dbReference type="OrthoDB" id="2020073at2759"/>
<proteinExistence type="inferred from homology"/>
<evidence type="ECO:0000256" key="4">
    <source>
        <dbReference type="ARBA" id="ARBA00022684"/>
    </source>
</evidence>
<dbReference type="InterPro" id="IPR014042">
    <property type="entry name" value="Glutathione_synthase_a-hlx"/>
</dbReference>
<evidence type="ECO:0000256" key="11">
    <source>
        <dbReference type="PIRSR" id="PIRSR001558-2"/>
    </source>
</evidence>
<dbReference type="AlphaFoldDB" id="W9YV25"/>
<evidence type="ECO:0000256" key="12">
    <source>
        <dbReference type="SAM" id="MobiDB-lite"/>
    </source>
</evidence>
<feature type="binding site" evidence="10">
    <location>
        <begin position="437"/>
        <end position="446"/>
    </location>
    <ligand>
        <name>ATP</name>
        <dbReference type="ChEBI" id="CHEBI:30616"/>
    </ligand>
</feature>
<reference evidence="14 15" key="1">
    <citation type="submission" date="2013-03" db="EMBL/GenBank/DDBJ databases">
        <title>The Genome Sequence of Capronia epimyces CBS 606.96.</title>
        <authorList>
            <consortium name="The Broad Institute Genomics Platform"/>
            <person name="Cuomo C."/>
            <person name="de Hoog S."/>
            <person name="Gorbushina A."/>
            <person name="Walker B."/>
            <person name="Young S.K."/>
            <person name="Zeng Q."/>
            <person name="Gargeya S."/>
            <person name="Fitzgerald M."/>
            <person name="Haas B."/>
            <person name="Abouelleil A."/>
            <person name="Allen A.W."/>
            <person name="Alvarado L."/>
            <person name="Arachchi H.M."/>
            <person name="Berlin A.M."/>
            <person name="Chapman S.B."/>
            <person name="Gainer-Dewar J."/>
            <person name="Goldberg J."/>
            <person name="Griggs A."/>
            <person name="Gujja S."/>
            <person name="Hansen M."/>
            <person name="Howarth C."/>
            <person name="Imamovic A."/>
            <person name="Ireland A."/>
            <person name="Larimer J."/>
            <person name="McCowan C."/>
            <person name="Murphy C."/>
            <person name="Pearson M."/>
            <person name="Poon T.W."/>
            <person name="Priest M."/>
            <person name="Roberts A."/>
            <person name="Saif S."/>
            <person name="Shea T."/>
            <person name="Sisk P."/>
            <person name="Sykes S."/>
            <person name="Wortman J."/>
            <person name="Nusbaum C."/>
            <person name="Birren B."/>
        </authorList>
    </citation>
    <scope>NUCLEOTIDE SEQUENCE [LARGE SCALE GENOMIC DNA]</scope>
    <source>
        <strain evidence="14 15">CBS 606.96</strain>
    </source>
</reference>
<evidence type="ECO:0000256" key="9">
    <source>
        <dbReference type="PIRNR" id="PIRNR001558"/>
    </source>
</evidence>
<dbReference type="InterPro" id="IPR014709">
    <property type="entry name" value="Glutathione_synthase_C_euk"/>
</dbReference>
<dbReference type="GO" id="GO:0005524">
    <property type="term" value="F:ATP binding"/>
    <property type="evidence" value="ECO:0007669"/>
    <property type="project" value="UniProtKB-UniRule"/>
</dbReference>
<feature type="binding site" evidence="10">
    <location>
        <position position="360"/>
    </location>
    <ligand>
        <name>ATP</name>
        <dbReference type="ChEBI" id="CHEBI:30616"/>
    </ligand>
</feature>
<dbReference type="FunFam" id="3.30.1490.50:FF:000002">
    <property type="entry name" value="Glutathione synthetase"/>
    <property type="match status" value="1"/>
</dbReference>
<dbReference type="EC" id="6.3.2.3" evidence="9"/>
<accession>W9YV25</accession>
<name>W9YV25_9EURO</name>
<feature type="binding site" evidence="10">
    <location>
        <position position="529"/>
    </location>
    <ligand>
        <name>substrate</name>
    </ligand>
</feature>
<dbReference type="Gene3D" id="3.30.1490.80">
    <property type="match status" value="1"/>
</dbReference>
<dbReference type="GO" id="GO:0005829">
    <property type="term" value="C:cytosol"/>
    <property type="evidence" value="ECO:0007669"/>
    <property type="project" value="TreeGrafter"/>
</dbReference>
<dbReference type="UniPathway" id="UPA00142">
    <property type="reaction ID" value="UER00210"/>
</dbReference>
<evidence type="ECO:0000256" key="7">
    <source>
        <dbReference type="ARBA" id="ARBA00022840"/>
    </source>
</evidence>
<dbReference type="RefSeq" id="XP_007730011.1">
    <property type="nucleotide sequence ID" value="XM_007731821.1"/>
</dbReference>
<feature type="binding site" evidence="10">
    <location>
        <position position="498"/>
    </location>
    <ligand>
        <name>ATP</name>
        <dbReference type="ChEBI" id="CHEBI:30616"/>
    </ligand>
</feature>
<feature type="region of interest" description="Disordered" evidence="12">
    <location>
        <begin position="398"/>
        <end position="420"/>
    </location>
</feature>
<organism evidence="14 15">
    <name type="scientific">Capronia epimyces CBS 606.96</name>
    <dbReference type="NCBI Taxonomy" id="1182542"/>
    <lineage>
        <taxon>Eukaryota</taxon>
        <taxon>Fungi</taxon>
        <taxon>Dikarya</taxon>
        <taxon>Ascomycota</taxon>
        <taxon>Pezizomycotina</taxon>
        <taxon>Eurotiomycetes</taxon>
        <taxon>Chaetothyriomycetidae</taxon>
        <taxon>Chaetothyriales</taxon>
        <taxon>Herpotrichiellaceae</taxon>
        <taxon>Capronia</taxon>
    </lineage>
</organism>
<comment type="caution">
    <text evidence="14">The sequence shown here is derived from an EMBL/GenBank/DDBJ whole genome shotgun (WGS) entry which is preliminary data.</text>
</comment>
<dbReference type="Gene3D" id="3.30.1490.50">
    <property type="match status" value="1"/>
</dbReference>
<dbReference type="GeneID" id="19165811"/>
<feature type="compositionally biased region" description="Low complexity" evidence="12">
    <location>
        <begin position="402"/>
        <end position="415"/>
    </location>
</feature>
<keyword evidence="6 9" id="KW-0547">Nucleotide-binding</keyword>
<protein>
    <recommendedName>
        <fullName evidence="9">Glutathione synthetase</fullName>
        <shortName evidence="9">GSH-S</shortName>
        <ecNumber evidence="9">6.3.2.3</ecNumber>
    </recommendedName>
</protein>
<feature type="binding site" evidence="10">
    <location>
        <begin position="470"/>
        <end position="473"/>
    </location>
    <ligand>
        <name>ATP</name>
        <dbReference type="ChEBI" id="CHEBI:30616"/>
    </ligand>
</feature>
<gene>
    <name evidence="14" type="ORF">A1O3_01678</name>
</gene>
<dbReference type="PIRSF" id="PIRSF001558">
    <property type="entry name" value="GSHase"/>
    <property type="match status" value="1"/>
</dbReference>
<dbReference type="STRING" id="1182542.W9YV25"/>
<feature type="binding site" evidence="10">
    <location>
        <position position="261"/>
    </location>
    <ligand>
        <name>substrate</name>
    </ligand>
</feature>
<keyword evidence="15" id="KW-1185">Reference proteome</keyword>
<evidence type="ECO:0000259" key="13">
    <source>
        <dbReference type="Pfam" id="PF03199"/>
    </source>
</evidence>
<feature type="binding site" evidence="10">
    <location>
        <position position="537"/>
    </location>
    <ligand>
        <name>ATP</name>
        <dbReference type="ChEBI" id="CHEBI:30616"/>
    </ligand>
</feature>
<dbReference type="eggNOG" id="KOG0021">
    <property type="taxonomic scope" value="Eukaryota"/>
</dbReference>
<dbReference type="PANTHER" id="PTHR11130">
    <property type="entry name" value="GLUTATHIONE SYNTHETASE"/>
    <property type="match status" value="1"/>
</dbReference>
<dbReference type="Gene3D" id="3.30.470.20">
    <property type="entry name" value="ATP-grasp fold, B domain"/>
    <property type="match status" value="1"/>
</dbReference>
<keyword evidence="7 9" id="KW-0067">ATP-binding</keyword>
<evidence type="ECO:0000256" key="6">
    <source>
        <dbReference type="ARBA" id="ARBA00022741"/>
    </source>
</evidence>
<comment type="pathway">
    <text evidence="1 9">Sulfur metabolism; glutathione biosynthesis; glutathione from L-cysteine and L-glutamate: step 2/2.</text>
</comment>
<dbReference type="Pfam" id="PF03199">
    <property type="entry name" value="GSH_synthase"/>
    <property type="match status" value="1"/>
</dbReference>
<dbReference type="InterPro" id="IPR016185">
    <property type="entry name" value="PreATP-grasp_dom_sf"/>
</dbReference>
<evidence type="ECO:0000256" key="8">
    <source>
        <dbReference type="ARBA" id="ARBA00022842"/>
    </source>
</evidence>
<comment type="cofactor">
    <cofactor evidence="9 11">
        <name>Mg(2+)</name>
        <dbReference type="ChEBI" id="CHEBI:18420"/>
    </cofactor>
    <text evidence="9 11">Binds 1 Mg(2+) ion per subunit.</text>
</comment>
<dbReference type="NCBIfam" id="TIGR01986">
    <property type="entry name" value="glut_syn_euk"/>
    <property type="match status" value="1"/>
</dbReference>
<comment type="catalytic activity">
    <reaction evidence="9">
        <text>gamma-L-glutamyl-L-cysteine + glycine + ATP = glutathione + ADP + phosphate + H(+)</text>
        <dbReference type="Rhea" id="RHEA:13557"/>
        <dbReference type="ChEBI" id="CHEBI:15378"/>
        <dbReference type="ChEBI" id="CHEBI:30616"/>
        <dbReference type="ChEBI" id="CHEBI:43474"/>
        <dbReference type="ChEBI" id="CHEBI:57305"/>
        <dbReference type="ChEBI" id="CHEBI:57925"/>
        <dbReference type="ChEBI" id="CHEBI:58173"/>
        <dbReference type="ChEBI" id="CHEBI:456216"/>
        <dbReference type="EC" id="6.3.2.3"/>
    </reaction>
</comment>
<dbReference type="InterPro" id="IPR037013">
    <property type="entry name" value="GSH-S_sub-bd_sf"/>
</dbReference>
<dbReference type="PANTHER" id="PTHR11130:SF0">
    <property type="entry name" value="GLUTATHIONE SYNTHETASE"/>
    <property type="match status" value="1"/>
</dbReference>
<dbReference type="GO" id="GO:0043295">
    <property type="term" value="F:glutathione binding"/>
    <property type="evidence" value="ECO:0007669"/>
    <property type="project" value="UniProtKB-UniRule"/>
</dbReference>
<feature type="domain" description="Glutathione synthase substrate-binding" evidence="13">
    <location>
        <begin position="245"/>
        <end position="357"/>
    </location>
</feature>
<feature type="binding site" evidence="10">
    <location>
        <position position="448"/>
    </location>
    <ligand>
        <name>ATP</name>
        <dbReference type="ChEBI" id="CHEBI:30616"/>
    </ligand>
</feature>